<proteinExistence type="predicted"/>
<accession>A0A392PQX2</accession>
<protein>
    <recommendedName>
        <fullName evidence="2">Zinc knuckle CX2CX4HX4C domain-containing protein</fullName>
    </recommendedName>
</protein>
<sequence>GLANYIGEFVEYDKNNNTSFWRQYMRVKVRVDVRRPLKIEKKIILNGGLGGVVKFKYERLGLFCFVCGVIGHSENKCEVKYTMERDDGRRGWSNEIRAEVRRPGGRADSRWLRDEGSSRGDVPTDFHASARETQRSGSPQSNETQPCPRDNGSDRYQGGNEVVVTGRNIHQSRPTTMRSPHITHESSLIPSVATNSMFRRPILTLSNDRNTRQVENAMDERDNTPVNLIVNDVSQTVGG</sequence>
<feature type="compositionally biased region" description="Basic and acidic residues" evidence="1">
    <location>
        <begin position="103"/>
        <end position="134"/>
    </location>
</feature>
<dbReference type="PANTHER" id="PTHR31286:SF153">
    <property type="entry name" value="DUF4283 DOMAIN PROTEIN"/>
    <property type="match status" value="1"/>
</dbReference>
<evidence type="ECO:0000313" key="4">
    <source>
        <dbReference type="Proteomes" id="UP000265520"/>
    </source>
</evidence>
<feature type="region of interest" description="Disordered" evidence="1">
    <location>
        <begin position="103"/>
        <end position="159"/>
    </location>
</feature>
<evidence type="ECO:0000259" key="2">
    <source>
        <dbReference type="Pfam" id="PF14392"/>
    </source>
</evidence>
<feature type="non-terminal residue" evidence="3">
    <location>
        <position position="239"/>
    </location>
</feature>
<dbReference type="PANTHER" id="PTHR31286">
    <property type="entry name" value="GLYCINE-RICH CELL WALL STRUCTURAL PROTEIN 1.8-LIKE"/>
    <property type="match status" value="1"/>
</dbReference>
<feature type="domain" description="Zinc knuckle CX2CX4HX4C" evidence="2">
    <location>
        <begin position="31"/>
        <end position="78"/>
    </location>
</feature>
<feature type="compositionally biased region" description="Polar residues" evidence="1">
    <location>
        <begin position="135"/>
        <end position="145"/>
    </location>
</feature>
<evidence type="ECO:0000313" key="3">
    <source>
        <dbReference type="EMBL" id="MCI14481.1"/>
    </source>
</evidence>
<name>A0A392PQX2_9FABA</name>
<evidence type="ECO:0000256" key="1">
    <source>
        <dbReference type="SAM" id="MobiDB-lite"/>
    </source>
</evidence>
<keyword evidence="4" id="KW-1185">Reference proteome</keyword>
<organism evidence="3 4">
    <name type="scientific">Trifolium medium</name>
    <dbReference type="NCBI Taxonomy" id="97028"/>
    <lineage>
        <taxon>Eukaryota</taxon>
        <taxon>Viridiplantae</taxon>
        <taxon>Streptophyta</taxon>
        <taxon>Embryophyta</taxon>
        <taxon>Tracheophyta</taxon>
        <taxon>Spermatophyta</taxon>
        <taxon>Magnoliopsida</taxon>
        <taxon>eudicotyledons</taxon>
        <taxon>Gunneridae</taxon>
        <taxon>Pentapetalae</taxon>
        <taxon>rosids</taxon>
        <taxon>fabids</taxon>
        <taxon>Fabales</taxon>
        <taxon>Fabaceae</taxon>
        <taxon>Papilionoideae</taxon>
        <taxon>50 kb inversion clade</taxon>
        <taxon>NPAAA clade</taxon>
        <taxon>Hologalegina</taxon>
        <taxon>IRL clade</taxon>
        <taxon>Trifolieae</taxon>
        <taxon>Trifolium</taxon>
    </lineage>
</organism>
<dbReference type="EMBL" id="LXQA010092611">
    <property type="protein sequence ID" value="MCI14481.1"/>
    <property type="molecule type" value="Genomic_DNA"/>
</dbReference>
<dbReference type="Pfam" id="PF14392">
    <property type="entry name" value="zf-CCHC_4"/>
    <property type="match status" value="1"/>
</dbReference>
<comment type="caution">
    <text evidence="3">The sequence shown here is derived from an EMBL/GenBank/DDBJ whole genome shotgun (WGS) entry which is preliminary data.</text>
</comment>
<reference evidence="3 4" key="1">
    <citation type="journal article" date="2018" name="Front. Plant Sci.">
        <title>Red Clover (Trifolium pratense) and Zigzag Clover (T. medium) - A Picture of Genomic Similarities and Differences.</title>
        <authorList>
            <person name="Dluhosova J."/>
            <person name="Istvanek J."/>
            <person name="Nedelnik J."/>
            <person name="Repkova J."/>
        </authorList>
    </citation>
    <scope>NUCLEOTIDE SEQUENCE [LARGE SCALE GENOMIC DNA]</scope>
    <source>
        <strain evidence="4">cv. 10/8</strain>
        <tissue evidence="3">Leaf</tissue>
    </source>
</reference>
<dbReference type="AlphaFoldDB" id="A0A392PQX2"/>
<dbReference type="InterPro" id="IPR040256">
    <property type="entry name" value="At4g02000-like"/>
</dbReference>
<feature type="non-terminal residue" evidence="3">
    <location>
        <position position="1"/>
    </location>
</feature>
<dbReference type="InterPro" id="IPR025836">
    <property type="entry name" value="Zn_knuckle_CX2CX4HX4C"/>
</dbReference>
<dbReference type="Proteomes" id="UP000265520">
    <property type="component" value="Unassembled WGS sequence"/>
</dbReference>